<organism evidence="2 3">
    <name type="scientific">Nocardia cerradoensis</name>
    <dbReference type="NCBI Taxonomy" id="85688"/>
    <lineage>
        <taxon>Bacteria</taxon>
        <taxon>Bacillati</taxon>
        <taxon>Actinomycetota</taxon>
        <taxon>Actinomycetes</taxon>
        <taxon>Mycobacteriales</taxon>
        <taxon>Nocardiaceae</taxon>
        <taxon>Nocardia</taxon>
    </lineage>
</organism>
<proteinExistence type="predicted"/>
<feature type="region of interest" description="Disordered" evidence="1">
    <location>
        <begin position="29"/>
        <end position="49"/>
    </location>
</feature>
<dbReference type="AlphaFoldDB" id="A0A231GSV9"/>
<evidence type="ECO:0000313" key="3">
    <source>
        <dbReference type="Proteomes" id="UP000215506"/>
    </source>
</evidence>
<evidence type="ECO:0000313" key="2">
    <source>
        <dbReference type="EMBL" id="OXR39710.1"/>
    </source>
</evidence>
<dbReference type="Proteomes" id="UP000215506">
    <property type="component" value="Unassembled WGS sequence"/>
</dbReference>
<accession>A0A231GSV9</accession>
<protein>
    <submittedName>
        <fullName evidence="2">Uncharacterized protein</fullName>
    </submittedName>
</protein>
<keyword evidence="3" id="KW-1185">Reference proteome</keyword>
<gene>
    <name evidence="2" type="ORF">B7C42_08212</name>
</gene>
<name>A0A231GSV9_9NOCA</name>
<evidence type="ECO:0000256" key="1">
    <source>
        <dbReference type="SAM" id="MobiDB-lite"/>
    </source>
</evidence>
<reference evidence="2 3" key="1">
    <citation type="submission" date="2017-07" db="EMBL/GenBank/DDBJ databases">
        <title>First draft Genome Sequence of Nocardia cerradoensis isolated from human infection.</title>
        <authorList>
            <person name="Carrasco G."/>
        </authorList>
    </citation>
    <scope>NUCLEOTIDE SEQUENCE [LARGE SCALE GENOMIC DNA]</scope>
    <source>
        <strain evidence="2 3">CNM20130759</strain>
    </source>
</reference>
<comment type="caution">
    <text evidence="2">The sequence shown here is derived from an EMBL/GenBank/DDBJ whole genome shotgun (WGS) entry which is preliminary data.</text>
</comment>
<dbReference type="RefSeq" id="WP_039780507.1">
    <property type="nucleotide sequence ID" value="NZ_JAAXOR010000004.1"/>
</dbReference>
<dbReference type="EMBL" id="NGAF01000081">
    <property type="protein sequence ID" value="OXR39710.1"/>
    <property type="molecule type" value="Genomic_DNA"/>
</dbReference>
<sequence length="108" mass="11785">MSTDRDRVTEVMSRIERAKARILSTGELSERVGGGRAPARSTTFKRASAELHRAEQARNRLLLEMAGNADAVSGALAERLGLTGRHAASLLRISRTGSDQMRTYAFGR</sequence>